<reference evidence="1 2" key="1">
    <citation type="submission" date="2020-03" db="EMBL/GenBank/DDBJ databases">
        <authorList>
            <person name="Wang L."/>
            <person name="He N."/>
            <person name="Li Y."/>
            <person name="Fang Y."/>
            <person name="Zhang F."/>
        </authorList>
    </citation>
    <scope>NUCLEOTIDE SEQUENCE [LARGE SCALE GENOMIC DNA]</scope>
    <source>
        <strain evidence="1 2">36D10-4-7</strain>
    </source>
</reference>
<keyword evidence="2" id="KW-1185">Reference proteome</keyword>
<protein>
    <submittedName>
        <fullName evidence="1">Uncharacterized protein</fullName>
    </submittedName>
</protein>
<sequence>MTVAGRRGNRAGMFGQISNGESAAALVAAHGQGARQKVVDQIVIAIRAHDLPAAKRWEEVGRVVDQRLEARG</sequence>
<dbReference type="EMBL" id="JAAVJH010000004">
    <property type="protein sequence ID" value="NJR78521.1"/>
    <property type="molecule type" value="Genomic_DNA"/>
</dbReference>
<name>A0ABX1CNY5_9SPHN</name>
<accession>A0ABX1CNY5</accession>
<proteinExistence type="predicted"/>
<dbReference type="RefSeq" id="WP_168134065.1">
    <property type="nucleotide sequence ID" value="NZ_JAAVJH010000004.1"/>
</dbReference>
<evidence type="ECO:0000313" key="1">
    <source>
        <dbReference type="EMBL" id="NJR78521.1"/>
    </source>
</evidence>
<comment type="caution">
    <text evidence="1">The sequence shown here is derived from an EMBL/GenBank/DDBJ whole genome shotgun (WGS) entry which is preliminary data.</text>
</comment>
<evidence type="ECO:0000313" key="2">
    <source>
        <dbReference type="Proteomes" id="UP000732399"/>
    </source>
</evidence>
<dbReference type="Proteomes" id="UP000732399">
    <property type="component" value="Unassembled WGS sequence"/>
</dbReference>
<organism evidence="1 2">
    <name type="scientific">Sphingomonas corticis</name>
    <dbReference type="NCBI Taxonomy" id="2722791"/>
    <lineage>
        <taxon>Bacteria</taxon>
        <taxon>Pseudomonadati</taxon>
        <taxon>Pseudomonadota</taxon>
        <taxon>Alphaproteobacteria</taxon>
        <taxon>Sphingomonadales</taxon>
        <taxon>Sphingomonadaceae</taxon>
        <taxon>Sphingomonas</taxon>
    </lineage>
</organism>
<gene>
    <name evidence="1" type="ORF">HBH26_07985</name>
</gene>